<dbReference type="PANTHER" id="PTHR46786:SF1">
    <property type="entry name" value="ZINC FINGER MATRIN-TYPE PROTEIN 3"/>
    <property type="match status" value="1"/>
</dbReference>
<dbReference type="PANTHER" id="PTHR46786">
    <property type="entry name" value="ZINC FINGER MATRIN-TYPE PROTEIN 3"/>
    <property type="match status" value="1"/>
</dbReference>
<evidence type="ECO:0000256" key="4">
    <source>
        <dbReference type="SAM" id="Phobius"/>
    </source>
</evidence>
<dbReference type="InterPro" id="IPR022755">
    <property type="entry name" value="Znf_C2H2_jaz"/>
</dbReference>
<keyword evidence="2" id="KW-0863">Zinc-finger</keyword>
<dbReference type="InParanoid" id="A0A6J2YTB0"/>
<evidence type="ECO:0000259" key="5">
    <source>
        <dbReference type="SMART" id="SM00451"/>
    </source>
</evidence>
<feature type="domain" description="U1-type" evidence="5">
    <location>
        <begin position="172"/>
        <end position="206"/>
    </location>
</feature>
<keyword evidence="3" id="KW-0862">Zinc</keyword>
<sequence>MFEDNDYDPNEIYKLHCYGDDIEEDSLTNSDENDALLQFKPALYTYEELSDAIVIEPEGDLESDTAELAIKNVGNSLKNVDESKYIQDRQEEIISKSKQEAIVKEKIESLTLPDYCYLCEAKLISPHNATAHYKSKRHKLNIAMYRDEILSNLKSEQQDLEAIVKKKIENLTLPDYCYICDANLISPHNATSHYNSKRHKFNIGAHRDEILNNLKSQQQEALKRKNYFCFVCDIEFNSKDLYDSHVQSSGHKLYSSAVKNNISHETIVNINSDDCNISKGENETAACYNTNEKEPVIDDLKEVEIKPIINDGEMLEKINTNQKEPIIDDLEKNLIEIVVNNEEMLDQINEQIKDTFHELSGLLQKFIDCGKTERYEEQAEVYLLLKQLIDKIYCANSPLLIETLKVFESVDINLHNPVQIREEKNTQLKNVKICKVTPFKHQSTRRFGYFKVTVMATVTIGFIWWLIKKRQPPPLTSTHHYLNLDDLVDRLEHFIFS</sequence>
<dbReference type="Proteomes" id="UP000504635">
    <property type="component" value="Unplaced"/>
</dbReference>
<feature type="domain" description="U1-type" evidence="5">
    <location>
        <begin position="224"/>
        <end position="258"/>
    </location>
</feature>
<dbReference type="OrthoDB" id="1925236at2759"/>
<dbReference type="InterPro" id="IPR003604">
    <property type="entry name" value="Matrin/U1-like-C_Znf_C2H2"/>
</dbReference>
<organism evidence="6 7">
    <name type="scientific">Sitophilus oryzae</name>
    <name type="common">Rice weevil</name>
    <name type="synonym">Curculio oryzae</name>
    <dbReference type="NCBI Taxonomy" id="7048"/>
    <lineage>
        <taxon>Eukaryota</taxon>
        <taxon>Metazoa</taxon>
        <taxon>Ecdysozoa</taxon>
        <taxon>Arthropoda</taxon>
        <taxon>Hexapoda</taxon>
        <taxon>Insecta</taxon>
        <taxon>Pterygota</taxon>
        <taxon>Neoptera</taxon>
        <taxon>Endopterygota</taxon>
        <taxon>Coleoptera</taxon>
        <taxon>Polyphaga</taxon>
        <taxon>Cucujiformia</taxon>
        <taxon>Curculionidae</taxon>
        <taxon>Dryophthorinae</taxon>
        <taxon>Sitophilus</taxon>
    </lineage>
</organism>
<dbReference type="GO" id="GO:0003676">
    <property type="term" value="F:nucleic acid binding"/>
    <property type="evidence" value="ECO:0007669"/>
    <property type="project" value="InterPro"/>
</dbReference>
<keyword evidence="4" id="KW-0812">Transmembrane</keyword>
<keyword evidence="4" id="KW-1133">Transmembrane helix</keyword>
<evidence type="ECO:0000313" key="7">
    <source>
        <dbReference type="RefSeq" id="XP_030766519.1"/>
    </source>
</evidence>
<keyword evidence="6" id="KW-1185">Reference proteome</keyword>
<feature type="transmembrane region" description="Helical" evidence="4">
    <location>
        <begin position="447"/>
        <end position="467"/>
    </location>
</feature>
<protein>
    <submittedName>
        <fullName evidence="7">Uncharacterized protein LOC115890433</fullName>
    </submittedName>
</protein>
<dbReference type="InterPro" id="IPR052644">
    <property type="entry name" value="ZMAT3"/>
</dbReference>
<dbReference type="Gene3D" id="3.30.160.60">
    <property type="entry name" value="Classic Zinc Finger"/>
    <property type="match status" value="3"/>
</dbReference>
<reference evidence="7" key="1">
    <citation type="submission" date="2025-08" db="UniProtKB">
        <authorList>
            <consortium name="RefSeq"/>
        </authorList>
    </citation>
    <scope>IDENTIFICATION</scope>
    <source>
        <tissue evidence="7">Gonads</tissue>
    </source>
</reference>
<evidence type="ECO:0000313" key="6">
    <source>
        <dbReference type="Proteomes" id="UP000504635"/>
    </source>
</evidence>
<dbReference type="GO" id="GO:0008270">
    <property type="term" value="F:zinc ion binding"/>
    <property type="evidence" value="ECO:0007669"/>
    <property type="project" value="UniProtKB-KW"/>
</dbReference>
<dbReference type="GeneID" id="115890433"/>
<dbReference type="Pfam" id="PF12171">
    <property type="entry name" value="zf-C2H2_jaz"/>
    <property type="match status" value="3"/>
</dbReference>
<name>A0A6J2YTB0_SITOR</name>
<evidence type="ECO:0000256" key="2">
    <source>
        <dbReference type="ARBA" id="ARBA00022771"/>
    </source>
</evidence>
<dbReference type="InterPro" id="IPR036236">
    <property type="entry name" value="Znf_C2H2_sf"/>
</dbReference>
<dbReference type="SMART" id="SM00451">
    <property type="entry name" value="ZnF_U1"/>
    <property type="match status" value="3"/>
</dbReference>
<evidence type="ECO:0000256" key="1">
    <source>
        <dbReference type="ARBA" id="ARBA00022723"/>
    </source>
</evidence>
<dbReference type="AlphaFoldDB" id="A0A6J2YTB0"/>
<accession>A0A6J2YTB0</accession>
<dbReference type="RefSeq" id="XP_030766519.1">
    <property type="nucleotide sequence ID" value="XM_030910659.1"/>
</dbReference>
<gene>
    <name evidence="7" type="primary">LOC115890433</name>
</gene>
<proteinExistence type="predicted"/>
<keyword evidence="1" id="KW-0479">Metal-binding</keyword>
<dbReference type="KEGG" id="soy:115890433"/>
<keyword evidence="4" id="KW-0472">Membrane</keyword>
<dbReference type="SUPFAM" id="SSF57667">
    <property type="entry name" value="beta-beta-alpha zinc fingers"/>
    <property type="match status" value="3"/>
</dbReference>
<feature type="domain" description="U1-type" evidence="5">
    <location>
        <begin position="111"/>
        <end position="145"/>
    </location>
</feature>
<evidence type="ECO:0000256" key="3">
    <source>
        <dbReference type="ARBA" id="ARBA00022833"/>
    </source>
</evidence>